<proteinExistence type="predicted"/>
<evidence type="ECO:0000313" key="2">
    <source>
        <dbReference type="EMBL" id="GAA0144391.1"/>
    </source>
</evidence>
<dbReference type="PANTHER" id="PTHR31286:SF165">
    <property type="entry name" value="DUF4283 DOMAIN-CONTAINING PROTEIN"/>
    <property type="match status" value="1"/>
</dbReference>
<sequence length="297" mass="33769">MFARRPLILKVWTPESNLERSGVDKVPVWIRIPSLSLQFWNEEMFSKIASYVGNPLYADGATSDIARIAYARLYVEVNAKNEQPDEVPLVNERKETFMQKMMYEFKPLKCVHCCIFGHSEDHYRYGGKKKSNKQHEIWVEKQGVESKVEEEKEYGPIKQIVVSNPFEELEEKEQEGGSSAKGKSGDGCVRTSARAKQVPQIMKRAASTGATKKAIIFGHKRSSKSQGDDFNIIRSVDEAKGGKALDKAIISEFNECLSTAGLMNFPSEECRFTWSRNSEEKSILKVLDRIVCNNEWL</sequence>
<name>A0AAV3NZ67_LITER</name>
<dbReference type="PANTHER" id="PTHR31286">
    <property type="entry name" value="GLYCINE-RICH CELL WALL STRUCTURAL PROTEIN 1.8-LIKE"/>
    <property type="match status" value="1"/>
</dbReference>
<accession>A0AAV3NZ67</accession>
<dbReference type="EMBL" id="BAABME010000640">
    <property type="protein sequence ID" value="GAA0144391.1"/>
    <property type="molecule type" value="Genomic_DNA"/>
</dbReference>
<dbReference type="AlphaFoldDB" id="A0AAV3NZ67"/>
<organism evidence="2 3">
    <name type="scientific">Lithospermum erythrorhizon</name>
    <name type="common">Purple gromwell</name>
    <name type="synonym">Lithospermum officinale var. erythrorhizon</name>
    <dbReference type="NCBI Taxonomy" id="34254"/>
    <lineage>
        <taxon>Eukaryota</taxon>
        <taxon>Viridiplantae</taxon>
        <taxon>Streptophyta</taxon>
        <taxon>Embryophyta</taxon>
        <taxon>Tracheophyta</taxon>
        <taxon>Spermatophyta</taxon>
        <taxon>Magnoliopsida</taxon>
        <taxon>eudicotyledons</taxon>
        <taxon>Gunneridae</taxon>
        <taxon>Pentapetalae</taxon>
        <taxon>asterids</taxon>
        <taxon>lamiids</taxon>
        <taxon>Boraginales</taxon>
        <taxon>Boraginaceae</taxon>
        <taxon>Boraginoideae</taxon>
        <taxon>Lithospermeae</taxon>
        <taxon>Lithospermum</taxon>
    </lineage>
</organism>
<reference evidence="2 3" key="1">
    <citation type="submission" date="2024-01" db="EMBL/GenBank/DDBJ databases">
        <title>The complete chloroplast genome sequence of Lithospermum erythrorhizon: insights into the phylogenetic relationship among Boraginaceae species and the maternal lineages of purple gromwells.</title>
        <authorList>
            <person name="Okada T."/>
            <person name="Watanabe K."/>
        </authorList>
    </citation>
    <scope>NUCLEOTIDE SEQUENCE [LARGE SCALE GENOMIC DNA]</scope>
</reference>
<protein>
    <recommendedName>
        <fullName evidence="4">DUF4283 domain-containing protein</fullName>
    </recommendedName>
</protein>
<dbReference type="Proteomes" id="UP001454036">
    <property type="component" value="Unassembled WGS sequence"/>
</dbReference>
<gene>
    <name evidence="2" type="ORF">LIER_04851</name>
</gene>
<feature type="region of interest" description="Disordered" evidence="1">
    <location>
        <begin position="169"/>
        <end position="189"/>
    </location>
</feature>
<dbReference type="InterPro" id="IPR040256">
    <property type="entry name" value="At4g02000-like"/>
</dbReference>
<keyword evidence="3" id="KW-1185">Reference proteome</keyword>
<comment type="caution">
    <text evidence="2">The sequence shown here is derived from an EMBL/GenBank/DDBJ whole genome shotgun (WGS) entry which is preliminary data.</text>
</comment>
<evidence type="ECO:0008006" key="4">
    <source>
        <dbReference type="Google" id="ProtNLM"/>
    </source>
</evidence>
<evidence type="ECO:0000256" key="1">
    <source>
        <dbReference type="SAM" id="MobiDB-lite"/>
    </source>
</evidence>
<evidence type="ECO:0000313" key="3">
    <source>
        <dbReference type="Proteomes" id="UP001454036"/>
    </source>
</evidence>